<dbReference type="PANTHER" id="PTHR15691:SF6">
    <property type="entry name" value="WASH COMPLEX SUBUNIT 5"/>
    <property type="match status" value="1"/>
</dbReference>
<keyword evidence="2" id="KW-1185">Reference proteome</keyword>
<reference evidence="3" key="1">
    <citation type="submission" date="2025-08" db="UniProtKB">
        <authorList>
            <consortium name="RefSeq"/>
        </authorList>
    </citation>
    <scope>IDENTIFICATION</scope>
    <source>
        <tissue evidence="3">Muscle</tissue>
    </source>
</reference>
<evidence type="ECO:0000313" key="3">
    <source>
        <dbReference type="RefSeq" id="XP_013791393.2"/>
    </source>
</evidence>
<name>A0ABM1BZ27_LIMPO</name>
<organism evidence="2 3">
    <name type="scientific">Limulus polyphemus</name>
    <name type="common">Atlantic horseshoe crab</name>
    <dbReference type="NCBI Taxonomy" id="6850"/>
    <lineage>
        <taxon>Eukaryota</taxon>
        <taxon>Metazoa</taxon>
        <taxon>Ecdysozoa</taxon>
        <taxon>Arthropoda</taxon>
        <taxon>Chelicerata</taxon>
        <taxon>Merostomata</taxon>
        <taxon>Xiphosura</taxon>
        <taxon>Limulidae</taxon>
        <taxon>Limulus</taxon>
    </lineage>
</organism>
<gene>
    <name evidence="3" type="primary">LOC106475239</name>
</gene>
<accession>A0ABM1BZ27</accession>
<evidence type="ECO:0000256" key="1">
    <source>
        <dbReference type="ARBA" id="ARBA00006224"/>
    </source>
</evidence>
<dbReference type="Pfam" id="PF10266">
    <property type="entry name" value="Strumpellin"/>
    <property type="match status" value="1"/>
</dbReference>
<dbReference type="GeneID" id="106475239"/>
<evidence type="ECO:0000313" key="2">
    <source>
        <dbReference type="Proteomes" id="UP000694941"/>
    </source>
</evidence>
<dbReference type="InterPro" id="IPR019393">
    <property type="entry name" value="WASH_strumpellin"/>
</dbReference>
<dbReference type="Proteomes" id="UP000694941">
    <property type="component" value="Unplaced"/>
</dbReference>
<dbReference type="RefSeq" id="XP_013791393.2">
    <property type="nucleotide sequence ID" value="XM_013935939.2"/>
</dbReference>
<proteinExistence type="inferred from homology"/>
<comment type="similarity">
    <text evidence="1">Belongs to the strumpellin family.</text>
</comment>
<protein>
    <submittedName>
        <fullName evidence="3">WASH complex subunit 5-like isoform X1</fullName>
    </submittedName>
</protein>
<dbReference type="PANTHER" id="PTHR15691">
    <property type="entry name" value="WASH COMPLEX SUBUNIT 5"/>
    <property type="match status" value="1"/>
</dbReference>
<sequence>MVDFLADNNACGQNLLRLVSRGNAVIAELLRLADVVPAVFRLENKSDQLKYGDVLCDFSYFQMADTYDNKIESSPQLQDRDEEFRENYIEILTRFYLAFESVHKYMLDLNRYLEELDEGVYIQQTIESVLLIEDGKQLLCEALYLCGVMLLVVDQKIEGSVRERMLVSYYRYRYQ</sequence>